<accession>A0ABM7F806</accession>
<dbReference type="SMART" id="SM00267">
    <property type="entry name" value="GGDEF"/>
    <property type="match status" value="1"/>
</dbReference>
<keyword evidence="3" id="KW-1133">Transmembrane helix</keyword>
<dbReference type="EMBL" id="JAMGBD010000001">
    <property type="protein sequence ID" value="MCL6682837.1"/>
    <property type="molecule type" value="Genomic_DNA"/>
</dbReference>
<keyword evidence="6" id="KW-1185">Reference proteome</keyword>
<dbReference type="SUPFAM" id="SSF55073">
    <property type="entry name" value="Nucleotide cyclase"/>
    <property type="match status" value="1"/>
</dbReference>
<dbReference type="InterPro" id="IPR000160">
    <property type="entry name" value="GGDEF_dom"/>
</dbReference>
<sequence>MIEPARSHESSRFPIGMFRLGILAMIALMLASITLTWRVGDNIRDEMRAQIDVITAAEKVDHYGTVLEMSMKAVVTNGDSEAAARYRTIQPVLRETLSSLRRDLQSGQNEAAIATVDEADLKLIAMEYQALDLASKGKLPSAQKLIRSSRYDYLNNVYYEGIRAIEKHAARFVKSTRSRLNFYLWTIISLSGMSLALIVVGWFAFVGPVRRWGKEIEIARTAAESSAVKLEENQLELQKLNQRLFRQARVDPLTGLATRLSLNEDAPKWLLTDISPHQYCAAMCDIDFFKQFNDSRGHLAGDQALQLVAEAIRGSLAEGDTAYRLGGEEFLIVMKAASIRAAAVRADKMRLAIAELGIAHSESPLGNVTVSVGVSVLDRAGGMSIERWIRQADEALYEAKNGGRNRVVMSAAGKAGPASVTSIRAAASI</sequence>
<feature type="transmembrane region" description="Helical" evidence="3">
    <location>
        <begin position="182"/>
        <end position="205"/>
    </location>
</feature>
<dbReference type="NCBIfam" id="TIGR00254">
    <property type="entry name" value="GGDEF"/>
    <property type="match status" value="1"/>
</dbReference>
<organism evidence="5 6">
    <name type="scientific">Sphingomonas alba</name>
    <dbReference type="NCBI Taxonomy" id="2908208"/>
    <lineage>
        <taxon>Bacteria</taxon>
        <taxon>Pseudomonadati</taxon>
        <taxon>Pseudomonadota</taxon>
        <taxon>Alphaproteobacteria</taxon>
        <taxon>Sphingomonadales</taxon>
        <taxon>Sphingomonadaceae</taxon>
        <taxon>Sphingomonas</taxon>
    </lineage>
</organism>
<evidence type="ECO:0000256" key="2">
    <source>
        <dbReference type="ARBA" id="ARBA00034247"/>
    </source>
</evidence>
<dbReference type="PANTHER" id="PTHR45138:SF9">
    <property type="entry name" value="DIGUANYLATE CYCLASE DGCM-RELATED"/>
    <property type="match status" value="1"/>
</dbReference>
<feature type="domain" description="GGDEF" evidence="4">
    <location>
        <begin position="277"/>
        <end position="412"/>
    </location>
</feature>
<dbReference type="PROSITE" id="PS50887">
    <property type="entry name" value="GGDEF"/>
    <property type="match status" value="1"/>
</dbReference>
<dbReference type="InterPro" id="IPR050469">
    <property type="entry name" value="Diguanylate_Cyclase"/>
</dbReference>
<comment type="catalytic activity">
    <reaction evidence="2">
        <text>2 GTP = 3',3'-c-di-GMP + 2 diphosphate</text>
        <dbReference type="Rhea" id="RHEA:24898"/>
        <dbReference type="ChEBI" id="CHEBI:33019"/>
        <dbReference type="ChEBI" id="CHEBI:37565"/>
        <dbReference type="ChEBI" id="CHEBI:58805"/>
        <dbReference type="EC" id="2.7.7.65"/>
    </reaction>
</comment>
<dbReference type="Gene3D" id="3.30.70.270">
    <property type="match status" value="1"/>
</dbReference>
<comment type="caution">
    <text evidence="5">The sequence shown here is derived from an EMBL/GenBank/DDBJ whole genome shotgun (WGS) entry which is preliminary data.</text>
</comment>
<keyword evidence="3" id="KW-0472">Membrane</keyword>
<feature type="transmembrane region" description="Helical" evidence="3">
    <location>
        <begin position="20"/>
        <end position="40"/>
    </location>
</feature>
<evidence type="ECO:0000256" key="3">
    <source>
        <dbReference type="SAM" id="Phobius"/>
    </source>
</evidence>
<dbReference type="EC" id="2.7.7.65" evidence="1"/>
<dbReference type="CDD" id="cd01949">
    <property type="entry name" value="GGDEF"/>
    <property type="match status" value="1"/>
</dbReference>
<protein>
    <recommendedName>
        <fullName evidence="1">diguanylate cyclase</fullName>
        <ecNumber evidence="1">2.7.7.65</ecNumber>
    </recommendedName>
</protein>
<proteinExistence type="predicted"/>
<evidence type="ECO:0000313" key="6">
    <source>
        <dbReference type="Proteomes" id="UP001165363"/>
    </source>
</evidence>
<gene>
    <name evidence="5" type="ORF">LZ536_02840</name>
</gene>
<evidence type="ECO:0000313" key="5">
    <source>
        <dbReference type="EMBL" id="MCL6682837.1"/>
    </source>
</evidence>
<dbReference type="InterPro" id="IPR043128">
    <property type="entry name" value="Rev_trsase/Diguanyl_cyclase"/>
</dbReference>
<reference evidence="5" key="1">
    <citation type="submission" date="2022-05" db="EMBL/GenBank/DDBJ databases">
        <authorList>
            <person name="Jo J.-H."/>
            <person name="Im W.-T."/>
        </authorList>
    </citation>
    <scope>NUCLEOTIDE SEQUENCE</scope>
    <source>
        <strain evidence="5">SE158</strain>
    </source>
</reference>
<dbReference type="Pfam" id="PF00990">
    <property type="entry name" value="GGDEF"/>
    <property type="match status" value="1"/>
</dbReference>
<evidence type="ECO:0000259" key="4">
    <source>
        <dbReference type="PROSITE" id="PS50887"/>
    </source>
</evidence>
<dbReference type="InterPro" id="IPR029787">
    <property type="entry name" value="Nucleotide_cyclase"/>
</dbReference>
<dbReference type="RefSeq" id="WP_249846784.1">
    <property type="nucleotide sequence ID" value="NZ_JAMGBD010000001.1"/>
</dbReference>
<evidence type="ECO:0000256" key="1">
    <source>
        <dbReference type="ARBA" id="ARBA00012528"/>
    </source>
</evidence>
<name>A0ABM7F806_9SPHN</name>
<dbReference type="Proteomes" id="UP001165363">
    <property type="component" value="Unassembled WGS sequence"/>
</dbReference>
<keyword evidence="3" id="KW-0812">Transmembrane</keyword>
<dbReference type="PANTHER" id="PTHR45138">
    <property type="entry name" value="REGULATORY COMPONENTS OF SENSORY TRANSDUCTION SYSTEM"/>
    <property type="match status" value="1"/>
</dbReference>